<dbReference type="EMBL" id="LAZR01002757">
    <property type="protein sequence ID" value="KKN25962.1"/>
    <property type="molecule type" value="Genomic_DNA"/>
</dbReference>
<gene>
    <name evidence="1" type="ORF">LCGC14_0879540</name>
</gene>
<name>A0A0F9PN06_9ZZZZ</name>
<organism evidence="1">
    <name type="scientific">marine sediment metagenome</name>
    <dbReference type="NCBI Taxonomy" id="412755"/>
    <lineage>
        <taxon>unclassified sequences</taxon>
        <taxon>metagenomes</taxon>
        <taxon>ecological metagenomes</taxon>
    </lineage>
</organism>
<protein>
    <submittedName>
        <fullName evidence="1">Uncharacterized protein</fullName>
    </submittedName>
</protein>
<comment type="caution">
    <text evidence="1">The sequence shown here is derived from an EMBL/GenBank/DDBJ whole genome shotgun (WGS) entry which is preliminary data.</text>
</comment>
<accession>A0A0F9PN06</accession>
<dbReference type="AlphaFoldDB" id="A0A0F9PN06"/>
<reference evidence="1" key="1">
    <citation type="journal article" date="2015" name="Nature">
        <title>Complex archaea that bridge the gap between prokaryotes and eukaryotes.</title>
        <authorList>
            <person name="Spang A."/>
            <person name="Saw J.H."/>
            <person name="Jorgensen S.L."/>
            <person name="Zaremba-Niedzwiedzka K."/>
            <person name="Martijn J."/>
            <person name="Lind A.E."/>
            <person name="van Eijk R."/>
            <person name="Schleper C."/>
            <person name="Guy L."/>
            <person name="Ettema T.J."/>
        </authorList>
    </citation>
    <scope>NUCLEOTIDE SEQUENCE</scope>
</reference>
<evidence type="ECO:0000313" key="1">
    <source>
        <dbReference type="EMBL" id="KKN25962.1"/>
    </source>
</evidence>
<proteinExistence type="predicted"/>
<sequence length="59" mass="6450">MMARSAAIQAATAMILEMGKQPNYIGQGAYTPEDVCEMAVKFEDWILIRLGSSTRGGNR</sequence>